<keyword evidence="2" id="KW-0472">Membrane</keyword>
<feature type="compositionally biased region" description="Low complexity" evidence="1">
    <location>
        <begin position="354"/>
        <end position="373"/>
    </location>
</feature>
<feature type="compositionally biased region" description="Low complexity" evidence="1">
    <location>
        <begin position="269"/>
        <end position="285"/>
    </location>
</feature>
<reference evidence="4 7" key="4">
    <citation type="submission" date="2019-01" db="EMBL/GenBank/DDBJ databases">
        <title>Comparative genomic analysis of Brevibacterium aurantiacum sheds light on its evolution and its adaptation to smear-ripened cheeses.</title>
        <authorList>
            <person name="Moineau S."/>
        </authorList>
    </citation>
    <scope>NUCLEOTIDE SEQUENCE [LARGE SCALE GENOMIC DNA]</scope>
    <source>
        <strain evidence="4 7">SMQ-1417</strain>
    </source>
</reference>
<evidence type="ECO:0000256" key="1">
    <source>
        <dbReference type="SAM" id="MobiDB-lite"/>
    </source>
</evidence>
<dbReference type="EMBL" id="CP025330">
    <property type="protein sequence ID" value="AZT94182.1"/>
    <property type="molecule type" value="Genomic_DNA"/>
</dbReference>
<reference evidence="6" key="2">
    <citation type="submission" date="2017-03" db="EMBL/GenBank/DDBJ databases">
        <authorList>
            <person name="Monnet C."/>
        </authorList>
    </citation>
    <scope>NUCLEOTIDE SEQUENCE [LARGE SCALE GENOMIC DNA]</scope>
    <source>
        <strain evidence="6">ATCC 9175</strain>
    </source>
</reference>
<evidence type="ECO:0000256" key="3">
    <source>
        <dbReference type="SAM" id="SignalP"/>
    </source>
</evidence>
<protein>
    <submittedName>
        <fullName evidence="5">Uncharacterized protein</fullName>
    </submittedName>
</protein>
<evidence type="ECO:0000313" key="6">
    <source>
        <dbReference type="Proteomes" id="UP000234525"/>
    </source>
</evidence>
<name>A0A2H1KJM0_BREAU</name>
<keyword evidence="3" id="KW-0732">Signal</keyword>
<dbReference type="AlphaFoldDB" id="A0A2H1KJM0"/>
<organism evidence="5 6">
    <name type="scientific">Brevibacterium aurantiacum</name>
    <dbReference type="NCBI Taxonomy" id="273384"/>
    <lineage>
        <taxon>Bacteria</taxon>
        <taxon>Bacillati</taxon>
        <taxon>Actinomycetota</taxon>
        <taxon>Actinomycetes</taxon>
        <taxon>Micrococcales</taxon>
        <taxon>Brevibacteriaceae</taxon>
        <taxon>Brevibacterium</taxon>
    </lineage>
</organism>
<reference evidence="5" key="1">
    <citation type="submission" date="2017-03" db="EMBL/GenBank/DDBJ databases">
        <authorList>
            <person name="Afonso C.L."/>
            <person name="Miller P.J."/>
            <person name="Scott M.A."/>
            <person name="Spackman E."/>
            <person name="Goraichik I."/>
            <person name="Dimitrov K.M."/>
            <person name="Suarez D.L."/>
            <person name="Swayne D.E."/>
        </authorList>
    </citation>
    <scope>NUCLEOTIDE SEQUENCE [LARGE SCALE GENOMIC DNA]</scope>
    <source>
        <strain evidence="5">ATCC 9175</strain>
    </source>
</reference>
<evidence type="ECO:0000313" key="4">
    <source>
        <dbReference type="EMBL" id="AZT94182.1"/>
    </source>
</evidence>
<keyword evidence="2" id="KW-0812">Transmembrane</keyword>
<feature type="compositionally biased region" description="Basic and acidic residues" evidence="1">
    <location>
        <begin position="374"/>
        <end position="392"/>
    </location>
</feature>
<reference evidence="4 7" key="3">
    <citation type="submission" date="2017-12" db="EMBL/GenBank/DDBJ databases">
        <authorList>
            <person name="Levesque S."/>
        </authorList>
    </citation>
    <scope>NUCLEOTIDE SEQUENCE [LARGE SCALE GENOMIC DNA]</scope>
    <source>
        <strain evidence="4 7">SMQ-1417</strain>
    </source>
</reference>
<feature type="compositionally biased region" description="Low complexity" evidence="1">
    <location>
        <begin position="296"/>
        <end position="332"/>
    </location>
</feature>
<proteinExistence type="predicted"/>
<feature type="region of interest" description="Disordered" evidence="1">
    <location>
        <begin position="238"/>
        <end position="485"/>
    </location>
</feature>
<feature type="compositionally biased region" description="Polar residues" evidence="1">
    <location>
        <begin position="135"/>
        <end position="146"/>
    </location>
</feature>
<evidence type="ECO:0000313" key="7">
    <source>
        <dbReference type="Proteomes" id="UP000283000"/>
    </source>
</evidence>
<feature type="compositionally biased region" description="Low complexity" evidence="1">
    <location>
        <begin position="55"/>
        <end position="100"/>
    </location>
</feature>
<feature type="chain" id="PRO_5044573675" evidence="3">
    <location>
        <begin position="35"/>
        <end position="525"/>
    </location>
</feature>
<evidence type="ECO:0000256" key="2">
    <source>
        <dbReference type="SAM" id="Phobius"/>
    </source>
</evidence>
<feature type="signal peptide" evidence="3">
    <location>
        <begin position="1"/>
        <end position="34"/>
    </location>
</feature>
<keyword evidence="2" id="KW-1133">Transmembrane helix</keyword>
<feature type="region of interest" description="Disordered" evidence="1">
    <location>
        <begin position="31"/>
        <end position="207"/>
    </location>
</feature>
<dbReference type="RefSeq" id="WP_101584769.1">
    <property type="nucleotide sequence ID" value="NZ_BJME01000033.1"/>
</dbReference>
<dbReference type="Proteomes" id="UP000234525">
    <property type="component" value="Unassembled WGS sequence"/>
</dbReference>
<sequence>MPATREFSRTAAALGTALALVLLPLTGTIAPAQASPTAVAEASVSDLGTTDVKADGSTDGTDAASAADSGDSDSASSEADSNSNGSDDGADAGADAADPNAEADDDASEDDPKCDDPSDGGDTTTPCAVEDPIDSTWNPSDQTMQLSDMPESWEGKKFAGPKQNNRWPAQSTSEPEGTTDDSGNPLPEATNDAPSKYSFDEDGYVLNDDTGKRMEFTAFEKAPDPVWAFTSDGTTISVVEGEAYPPPSDGDNSDAGATAGANSNETADPDGGTADSSSGAGMSASEDSEAKDDGSTSDSDSDTGSTGNKENSDSSSDTSASSDSNSSDSAQADSKDTDSSTTADADSAQKESDSNSSASSNDSDSGNSDSVGNADKDGSSSNDNGKDDKGSADQDGSGTTSGDDGPNREDTTPDPATGNGSSDTRDEIPGDVGDDWMPGNGDAPPPDYSDPVPQNPDTPVPDDDTDLITGGNTPEPRSDKPPSTSFGESIVSTIVSSWPIFILAASGMAAVGFIIWIVGRRNKQN</sequence>
<keyword evidence="6" id="KW-1185">Reference proteome</keyword>
<accession>A0A2H1KJM0</accession>
<feature type="compositionally biased region" description="Pro residues" evidence="1">
    <location>
        <begin position="443"/>
        <end position="459"/>
    </location>
</feature>
<dbReference type="Proteomes" id="UP000283000">
    <property type="component" value="Chromosome"/>
</dbReference>
<feature type="compositionally biased region" description="Low complexity" evidence="1">
    <location>
        <begin position="393"/>
        <end position="404"/>
    </location>
</feature>
<dbReference type="EMBL" id="FXZB01000036">
    <property type="protein sequence ID" value="SMX99738.1"/>
    <property type="molecule type" value="Genomic_DNA"/>
</dbReference>
<gene>
    <name evidence="5" type="ORF">BAUR9175_03555</name>
    <name evidence="4" type="ORF">CXR23_14350</name>
</gene>
<evidence type="ECO:0000313" key="5">
    <source>
        <dbReference type="EMBL" id="SMX99738.1"/>
    </source>
</evidence>
<feature type="compositionally biased region" description="Polar residues" evidence="1">
    <location>
        <begin position="162"/>
        <end position="182"/>
    </location>
</feature>
<feature type="transmembrane region" description="Helical" evidence="2">
    <location>
        <begin position="498"/>
        <end position="519"/>
    </location>
</feature>